<feature type="domain" description="C2H2-type" evidence="3">
    <location>
        <begin position="565"/>
        <end position="601"/>
    </location>
</feature>
<feature type="compositionally biased region" description="Low complexity" evidence="2">
    <location>
        <begin position="479"/>
        <end position="491"/>
    </location>
</feature>
<dbReference type="PROSITE" id="PS50157">
    <property type="entry name" value="ZINC_FINGER_C2H2_2"/>
    <property type="match status" value="1"/>
</dbReference>
<dbReference type="Gene3D" id="3.30.160.60">
    <property type="entry name" value="Classic Zinc Finger"/>
    <property type="match status" value="1"/>
</dbReference>
<evidence type="ECO:0000313" key="5">
    <source>
        <dbReference type="Proteomes" id="UP000002866"/>
    </source>
</evidence>
<feature type="region of interest" description="Disordered" evidence="2">
    <location>
        <begin position="472"/>
        <end position="555"/>
    </location>
</feature>
<keyword evidence="5" id="KW-1185">Reference proteome</keyword>
<name>I2H6N1_HENB6</name>
<evidence type="ECO:0000313" key="4">
    <source>
        <dbReference type="EMBL" id="CCH62033.1"/>
    </source>
</evidence>
<feature type="compositionally biased region" description="Low complexity" evidence="2">
    <location>
        <begin position="154"/>
        <end position="176"/>
    </location>
</feature>
<dbReference type="KEGG" id="tbl:TBLA_0G00860"/>
<dbReference type="AlphaFoldDB" id="I2H6N1"/>
<accession>I2H6N1</accession>
<dbReference type="GO" id="GO:0008270">
    <property type="term" value="F:zinc ion binding"/>
    <property type="evidence" value="ECO:0007669"/>
    <property type="project" value="UniProtKB-KW"/>
</dbReference>
<organism evidence="4 5">
    <name type="scientific">Henningerozyma blattae (strain ATCC 34711 / CBS 6284 / DSM 70876 / NBRC 10599 / NRRL Y-10934 / UCD 77-7)</name>
    <name type="common">Yeast</name>
    <name type="synonym">Tetrapisispora blattae</name>
    <dbReference type="NCBI Taxonomy" id="1071380"/>
    <lineage>
        <taxon>Eukaryota</taxon>
        <taxon>Fungi</taxon>
        <taxon>Dikarya</taxon>
        <taxon>Ascomycota</taxon>
        <taxon>Saccharomycotina</taxon>
        <taxon>Saccharomycetes</taxon>
        <taxon>Saccharomycetales</taxon>
        <taxon>Saccharomycetaceae</taxon>
        <taxon>Henningerozyma</taxon>
    </lineage>
</organism>
<dbReference type="FunCoup" id="I2H6N1">
    <property type="interactions" value="4001"/>
</dbReference>
<reference evidence="4 5" key="1">
    <citation type="journal article" date="2011" name="Proc. Natl. Acad. Sci. U.S.A.">
        <title>Evolutionary erosion of yeast sex chromosomes by mating-type switching accidents.</title>
        <authorList>
            <person name="Gordon J.L."/>
            <person name="Armisen D."/>
            <person name="Proux-Wera E."/>
            <person name="Oheigeartaigh S.S."/>
            <person name="Byrne K.P."/>
            <person name="Wolfe K.H."/>
        </authorList>
    </citation>
    <scope>NUCLEOTIDE SEQUENCE [LARGE SCALE GENOMIC DNA]</scope>
    <source>
        <strain evidence="5">ATCC 34711 / CBS 6284 / DSM 70876 / NBRC 10599 / NRRL Y-10934 / UCD 77-7</strain>
    </source>
</reference>
<dbReference type="Proteomes" id="UP000002866">
    <property type="component" value="Chromosome 7"/>
</dbReference>
<dbReference type="GeneID" id="14497165"/>
<feature type="compositionally biased region" description="Low complexity" evidence="2">
    <location>
        <begin position="536"/>
        <end position="550"/>
    </location>
</feature>
<gene>
    <name evidence="4" type="primary">TBLA0G00860</name>
    <name evidence="4" type="ORF">TBLA_0G00860</name>
</gene>
<dbReference type="OrthoDB" id="7295497at2759"/>
<protein>
    <recommendedName>
        <fullName evidence="3">C2H2-type domain-containing protein</fullName>
    </recommendedName>
</protein>
<dbReference type="HOGENOM" id="CLU_038620_0_0_1"/>
<dbReference type="eggNOG" id="ENOG502RBAK">
    <property type="taxonomic scope" value="Eukaryota"/>
</dbReference>
<keyword evidence="1" id="KW-0863">Zinc-finger</keyword>
<proteinExistence type="predicted"/>
<dbReference type="RefSeq" id="XP_004181552.1">
    <property type="nucleotide sequence ID" value="XM_004181504.1"/>
</dbReference>
<evidence type="ECO:0000256" key="2">
    <source>
        <dbReference type="SAM" id="MobiDB-lite"/>
    </source>
</evidence>
<dbReference type="EMBL" id="HE806322">
    <property type="protein sequence ID" value="CCH62033.1"/>
    <property type="molecule type" value="Genomic_DNA"/>
</dbReference>
<dbReference type="InterPro" id="IPR013087">
    <property type="entry name" value="Znf_C2H2_type"/>
</dbReference>
<evidence type="ECO:0000256" key="1">
    <source>
        <dbReference type="PROSITE-ProRule" id="PRU00042"/>
    </source>
</evidence>
<keyword evidence="1" id="KW-0479">Metal-binding</keyword>
<feature type="region of interest" description="Disordered" evidence="2">
    <location>
        <begin position="148"/>
        <end position="176"/>
    </location>
</feature>
<dbReference type="InParanoid" id="I2H6N1"/>
<sequence>MASTELPLKRTIDDVLEDELYHWNWNNLHSASDPIYYNKLTLPSNNTGNSSISSNNYTLSNDMINNNNNTDDLLDRNNSNEIQHIIEVPWNDDYYNHYTTTNTSNTNGFSYESGGIITDKVQHIFKQFSDPTLTTQSINSFIKRNESTCSLSHSRSTTNNTQYSSTSSNNNRSANNNNKLATQLLSSQTSQPISNSSSIDSTTASELGIDVKNIMKFNGSLERKISHKNAKNNNSNNDRKVLATLPTNITPTSISTSNEFTTNIKNLNLATISNNERHSSSMLNLPKKSLVADYSLSSSTLSPTPLSPTPSSTDLIDSSISIIRNDSTNSLLNNSDSQFDLDLNLSLNDDANNDNILLDLNQNLFDDNTNELLLSRDLISSNIINSDSLNIDHMDIDSDVTTGIIDSTTRDSNSSNTILSPDLDDIDSLDVDIYPISNKVSSLNLLNTAESLTTLEDSSSFKSNSIKPIKNKYKKSTKSLKSTKLNKSVKLAKANNSMKRQNQTNQAINNHTHHHHHHIHDNNASLKPESKDNKEASSNSKSSPSNNKDATNTNKSSESLLPELFVCKIINPITKIPCSAQFSRPYDLTRHKNTIHAENKIVFHCLECVKTLGDQGYQKTFSRLDALSRHIKSKHESLSLQERKEITNFAKKNLTYITA</sequence>
<keyword evidence="1" id="KW-0862">Zinc</keyword>
<evidence type="ECO:0000259" key="3">
    <source>
        <dbReference type="PROSITE" id="PS50157"/>
    </source>
</evidence>